<name>A0A1V1P0T7_9BACT</name>
<dbReference type="AlphaFoldDB" id="A0A1V1P0T7"/>
<feature type="chain" id="PRO_5010712893" evidence="1">
    <location>
        <begin position="29"/>
        <end position="333"/>
    </location>
</feature>
<evidence type="ECO:0000313" key="2">
    <source>
        <dbReference type="EMBL" id="ETR68404.1"/>
    </source>
</evidence>
<accession>A0A1V1P0T7</accession>
<dbReference type="PANTHER" id="PTHR35271">
    <property type="entry name" value="ABC TRANSPORTER, SUBSTRATE-BINDING LIPOPROTEIN-RELATED"/>
    <property type="match status" value="1"/>
</dbReference>
<dbReference type="EMBL" id="ATBP01000966">
    <property type="protein sequence ID" value="ETR68404.1"/>
    <property type="molecule type" value="Genomic_DNA"/>
</dbReference>
<evidence type="ECO:0000256" key="1">
    <source>
        <dbReference type="SAM" id="SignalP"/>
    </source>
</evidence>
<protein>
    <submittedName>
        <fullName evidence="2">ABC transporter periplasmic component-like protein</fullName>
    </submittedName>
</protein>
<keyword evidence="1" id="KW-0732">Signal</keyword>
<dbReference type="Proteomes" id="UP000189670">
    <property type="component" value="Unassembled WGS sequence"/>
</dbReference>
<dbReference type="Gene3D" id="3.40.50.2300">
    <property type="match status" value="2"/>
</dbReference>
<dbReference type="PANTHER" id="PTHR35271:SF1">
    <property type="entry name" value="ABC TRANSPORTER, SUBSTRATE-BINDING LIPOPROTEIN"/>
    <property type="match status" value="1"/>
</dbReference>
<reference evidence="3" key="1">
    <citation type="submission" date="2012-11" db="EMBL/GenBank/DDBJ databases">
        <authorList>
            <person name="Lucero-Rivera Y.E."/>
            <person name="Tovar-Ramirez D."/>
        </authorList>
    </citation>
    <scope>NUCLEOTIDE SEQUENCE [LARGE SCALE GENOMIC DNA]</scope>
    <source>
        <strain evidence="3">Araruama</strain>
    </source>
</reference>
<sequence>MKEKQSIINGFYALLCALLLLYSTPCDSAAVICKVLTVMSYEIENPWCEEIKEGIDSVLGPYCEIEYFYMNTKNDYSGGIQKAKQAYALYQKYQPDGIICADDNAQSMFVVPFLKDKVKTPVMFCGVNETPEKYGYPASNVSGILERGHIMQSLAFAKQILPSIQSVGFIAKNSPSGQALLQQVNAESQSYLLNFSAFKMVKTVMELASIGKQLKSNCDIIYMDSMEGIVDNTGRPLENKEITKILTIAYDKPIIGANHYHVQQGALCAVVKTGQNQGSEAARMLLKAMQGTPISDIPITVNRHGKRVINISVMKSLGIHASRRAMIGAELIK</sequence>
<dbReference type="Pfam" id="PF04392">
    <property type="entry name" value="ABC_sub_bind"/>
    <property type="match status" value="1"/>
</dbReference>
<proteinExistence type="predicted"/>
<feature type="signal peptide" evidence="1">
    <location>
        <begin position="1"/>
        <end position="28"/>
    </location>
</feature>
<organism evidence="2 3">
    <name type="scientific">Candidatus Magnetoglobus multicellularis str. Araruama</name>
    <dbReference type="NCBI Taxonomy" id="890399"/>
    <lineage>
        <taxon>Bacteria</taxon>
        <taxon>Pseudomonadati</taxon>
        <taxon>Thermodesulfobacteriota</taxon>
        <taxon>Desulfobacteria</taxon>
        <taxon>Desulfobacterales</taxon>
        <taxon>Desulfobacteraceae</taxon>
        <taxon>Candidatus Magnetoglobus</taxon>
    </lineage>
</organism>
<dbReference type="InterPro" id="IPR007487">
    <property type="entry name" value="ABC_transpt-TYRBP-like"/>
</dbReference>
<evidence type="ECO:0000313" key="3">
    <source>
        <dbReference type="Proteomes" id="UP000189670"/>
    </source>
</evidence>
<gene>
    <name evidence="2" type="ORF">OMM_04588</name>
</gene>
<comment type="caution">
    <text evidence="2">The sequence shown here is derived from an EMBL/GenBank/DDBJ whole genome shotgun (WGS) entry which is preliminary data.</text>
</comment>